<dbReference type="InterPro" id="IPR027417">
    <property type="entry name" value="P-loop_NTPase"/>
</dbReference>
<dbReference type="SUPFAM" id="SSF52540">
    <property type="entry name" value="P-loop containing nucleoside triphosphate hydrolases"/>
    <property type="match status" value="1"/>
</dbReference>
<keyword evidence="4" id="KW-1185">Reference proteome</keyword>
<dbReference type="Gene3D" id="3.40.50.300">
    <property type="entry name" value="P-loop containing nucleotide triphosphate hydrolases"/>
    <property type="match status" value="1"/>
</dbReference>
<dbReference type="InterPro" id="IPR050571">
    <property type="entry name" value="Class-IV_PLP-Dep_Aminotrnsfr"/>
</dbReference>
<proteinExistence type="inferred from homology"/>
<dbReference type="GO" id="GO:0009082">
    <property type="term" value="P:branched-chain amino acid biosynthetic process"/>
    <property type="evidence" value="ECO:0007669"/>
    <property type="project" value="UniProtKB-KW"/>
</dbReference>
<dbReference type="EMBL" id="FQXC01000003">
    <property type="protein sequence ID" value="SHH60754.1"/>
    <property type="molecule type" value="Genomic_DNA"/>
</dbReference>
<evidence type="ECO:0000313" key="4">
    <source>
        <dbReference type="Proteomes" id="UP000184221"/>
    </source>
</evidence>
<keyword evidence="2" id="KW-0100">Branched-chain amino acid biosynthesis</keyword>
<sequence length="235" mass="26607">MWSSPRNLSTAMMYAFAQRSDFAVWDEPFYGPYLHATGLDHPMRDAVLADRVESAVEVEQKLLGPIPDGKPHVYHKHMCQHMVDGIPRGFMADCVNVFLIRHPARVVASFMKEIPEITAHDIGFEMQAELFDQICAMGQSPVVIDSADIRERPERMLRALCEAIGLDWDAAMLSWPKGPKPYDGIWAPVWYKSLHKTTGFAGPEGPLPKLSEEAQKLVEMAMPFYETMKDKCLRV</sequence>
<evidence type="ECO:0000256" key="2">
    <source>
        <dbReference type="ARBA" id="ARBA00023304"/>
    </source>
</evidence>
<comment type="similarity">
    <text evidence="1">Belongs to the class-IV pyridoxal-phosphate-dependent aminotransferase family.</text>
</comment>
<dbReference type="PANTHER" id="PTHR42743">
    <property type="entry name" value="AMINO-ACID AMINOTRANSFERASE"/>
    <property type="match status" value="1"/>
</dbReference>
<evidence type="ECO:0000256" key="1">
    <source>
        <dbReference type="ARBA" id="ARBA00009320"/>
    </source>
</evidence>
<dbReference type="Proteomes" id="UP000184221">
    <property type="component" value="Unassembled WGS sequence"/>
</dbReference>
<accession>A0A1M5UCJ0</accession>
<reference evidence="3 4" key="1">
    <citation type="submission" date="2016-11" db="EMBL/GenBank/DDBJ databases">
        <authorList>
            <person name="Jaros S."/>
            <person name="Januszkiewicz K."/>
            <person name="Wedrychowicz H."/>
        </authorList>
    </citation>
    <scope>NUCLEOTIDE SEQUENCE [LARGE SCALE GENOMIC DNA]</scope>
    <source>
        <strain evidence="3 4">DSM 29431</strain>
    </source>
</reference>
<organism evidence="3 4">
    <name type="scientific">Marivita hallyeonensis</name>
    <dbReference type="NCBI Taxonomy" id="996342"/>
    <lineage>
        <taxon>Bacteria</taxon>
        <taxon>Pseudomonadati</taxon>
        <taxon>Pseudomonadota</taxon>
        <taxon>Alphaproteobacteria</taxon>
        <taxon>Rhodobacterales</taxon>
        <taxon>Roseobacteraceae</taxon>
        <taxon>Marivita</taxon>
    </lineage>
</organism>
<dbReference type="PANTHER" id="PTHR42743:SF11">
    <property type="entry name" value="AMINODEOXYCHORISMATE LYASE"/>
    <property type="match status" value="1"/>
</dbReference>
<evidence type="ECO:0000313" key="3">
    <source>
        <dbReference type="EMBL" id="SHH60754.1"/>
    </source>
</evidence>
<gene>
    <name evidence="3" type="ORF">SAMN05443551_2582</name>
</gene>
<dbReference type="AlphaFoldDB" id="A0A1M5UCJ0"/>
<evidence type="ECO:0008006" key="5">
    <source>
        <dbReference type="Google" id="ProtNLM"/>
    </source>
</evidence>
<keyword evidence="2" id="KW-0028">Amino-acid biosynthesis</keyword>
<dbReference type="STRING" id="996342.SAMN05443551_2582"/>
<protein>
    <recommendedName>
        <fullName evidence="5">Sulfotransferase family protein</fullName>
    </recommendedName>
</protein>
<dbReference type="Pfam" id="PF19798">
    <property type="entry name" value="Sulfotransfer_5"/>
    <property type="match status" value="1"/>
</dbReference>
<name>A0A1M5UCJ0_9RHOB</name>